<evidence type="ECO:0000256" key="1">
    <source>
        <dbReference type="ARBA" id="ARBA00022729"/>
    </source>
</evidence>
<dbReference type="Proteomes" id="UP000002320">
    <property type="component" value="Unassembled WGS sequence"/>
</dbReference>
<evidence type="ECO:0000313" key="4">
    <source>
        <dbReference type="Proteomes" id="UP000002320"/>
    </source>
</evidence>
<proteinExistence type="predicted"/>
<sequence length="176" mass="20356">MSFYLHLCSTMRVKEFYDLKMATCNASNSDQYVLDFKTLNYSIKNNVVHFYGNFTVTETIQEPLEFTIIANRCSLDMKSCQHFETITLSRICTYINDENGLLASFFKGIKPTPHCPIKPGLYTFENCAMNLKFFTTFPIEGYRWQTHHKLALKGKTSKKDLYCLAGDCSVGWFEKP</sequence>
<name>B0WU40_CULQU</name>
<reference evidence="2" key="1">
    <citation type="submission" date="2007-03" db="EMBL/GenBank/DDBJ databases">
        <title>Annotation of Culex pipiens quinquefasciatus.</title>
        <authorList>
            <consortium name="The Broad Institute Genome Sequencing Platform"/>
            <person name="Atkinson P.W."/>
            <person name="Hemingway J."/>
            <person name="Christensen B.M."/>
            <person name="Higgs S."/>
            <person name="Kodira C."/>
            <person name="Hannick L."/>
            <person name="Megy K."/>
            <person name="O'Leary S."/>
            <person name="Pearson M."/>
            <person name="Haas B.J."/>
            <person name="Mauceli E."/>
            <person name="Wortman J.R."/>
            <person name="Lee N.H."/>
            <person name="Guigo R."/>
            <person name="Stanke M."/>
            <person name="Alvarado L."/>
            <person name="Amedeo P."/>
            <person name="Antoine C.H."/>
            <person name="Arensburger P."/>
            <person name="Bidwell S.L."/>
            <person name="Crawford M."/>
            <person name="Camaro F."/>
            <person name="Devon K."/>
            <person name="Engels R."/>
            <person name="Hammond M."/>
            <person name="Howarth C."/>
            <person name="Koehrsen M."/>
            <person name="Lawson D."/>
            <person name="Montgomery P."/>
            <person name="Nene V."/>
            <person name="Nusbaum C."/>
            <person name="Puiu D."/>
            <person name="Romero-Severson J."/>
            <person name="Severson D.W."/>
            <person name="Shumway M."/>
            <person name="Sisk P."/>
            <person name="Stolte C."/>
            <person name="Zeng Q."/>
            <person name="Eisenstadt E."/>
            <person name="Fraser-Liggett C."/>
            <person name="Strausberg R."/>
            <person name="Galagan J."/>
            <person name="Birren B."/>
            <person name="Collins F.H."/>
        </authorList>
    </citation>
    <scope>NUCLEOTIDE SEQUENCE [LARGE SCALE GENOMIC DNA]</scope>
    <source>
        <strain evidence="2">JHB</strain>
    </source>
</reference>
<dbReference type="EMBL" id="DS232100">
    <property type="protein sequence ID" value="EDS34759.1"/>
    <property type="molecule type" value="Genomic_DNA"/>
</dbReference>
<gene>
    <name evidence="3" type="primary">6043225</name>
    <name evidence="2" type="ORF">CpipJ_CPIJ010936</name>
</gene>
<dbReference type="InParanoid" id="B0WU40"/>
<dbReference type="VEuPathDB" id="VectorBase:CQUJHB009860"/>
<keyword evidence="1" id="KW-0732">Signal</keyword>
<dbReference type="eggNOG" id="ENOG502SY3H">
    <property type="taxonomic scope" value="Eukaryota"/>
</dbReference>
<dbReference type="AlphaFoldDB" id="B0WU40"/>
<evidence type="ECO:0000313" key="3">
    <source>
        <dbReference type="EnsemblMetazoa" id="CPIJ010936-PA"/>
    </source>
</evidence>
<dbReference type="EnsemblMetazoa" id="CPIJ010936-RA">
    <property type="protein sequence ID" value="CPIJ010936-PA"/>
    <property type="gene ID" value="CPIJ010936"/>
</dbReference>
<dbReference type="VEuPathDB" id="VectorBase:CPIJ010936"/>
<evidence type="ECO:0008006" key="5">
    <source>
        <dbReference type="Google" id="ProtNLM"/>
    </source>
</evidence>
<reference evidence="3" key="2">
    <citation type="submission" date="2021-02" db="UniProtKB">
        <authorList>
            <consortium name="EnsemblMetazoa"/>
        </authorList>
    </citation>
    <scope>IDENTIFICATION</scope>
    <source>
        <strain evidence="3">JHB</strain>
    </source>
</reference>
<dbReference type="InterPro" id="IPR036846">
    <property type="entry name" value="GM2-AP_sf"/>
</dbReference>
<evidence type="ECO:0000313" key="2">
    <source>
        <dbReference type="EMBL" id="EDS34759.1"/>
    </source>
</evidence>
<dbReference type="Gene3D" id="2.70.220.10">
    <property type="entry name" value="Ganglioside GM2 activator"/>
    <property type="match status" value="1"/>
</dbReference>
<organism>
    <name type="scientific">Culex quinquefasciatus</name>
    <name type="common">Southern house mosquito</name>
    <name type="synonym">Culex pungens</name>
    <dbReference type="NCBI Taxonomy" id="7176"/>
    <lineage>
        <taxon>Eukaryota</taxon>
        <taxon>Metazoa</taxon>
        <taxon>Ecdysozoa</taxon>
        <taxon>Arthropoda</taxon>
        <taxon>Hexapoda</taxon>
        <taxon>Insecta</taxon>
        <taxon>Pterygota</taxon>
        <taxon>Neoptera</taxon>
        <taxon>Endopterygota</taxon>
        <taxon>Diptera</taxon>
        <taxon>Nematocera</taxon>
        <taxon>Culicoidea</taxon>
        <taxon>Culicidae</taxon>
        <taxon>Culicinae</taxon>
        <taxon>Culicini</taxon>
        <taxon>Culex</taxon>
        <taxon>Culex</taxon>
    </lineage>
</organism>
<protein>
    <recommendedName>
        <fullName evidence="5">MD-2-related lipid-recognition domain-containing protein</fullName>
    </recommendedName>
</protein>
<dbReference type="OMA" id="TIIANRC"/>
<keyword evidence="4" id="KW-1185">Reference proteome</keyword>
<accession>B0WU40</accession>
<dbReference type="HOGENOM" id="CLU_1422773_0_0_1"/>
<dbReference type="KEGG" id="cqu:CpipJ_CPIJ010936"/>
<dbReference type="OrthoDB" id="7719291at2759"/>
<dbReference type="STRING" id="7176.B0WU40"/>